<feature type="disulfide bond" evidence="8">
    <location>
        <begin position="96"/>
        <end position="112"/>
    </location>
</feature>
<evidence type="ECO:0000256" key="6">
    <source>
        <dbReference type="ARBA" id="ARBA00023157"/>
    </source>
</evidence>
<evidence type="ECO:0000256" key="1">
    <source>
        <dbReference type="ARBA" id="ARBA00009928"/>
    </source>
</evidence>
<evidence type="ECO:0000313" key="12">
    <source>
        <dbReference type="Proteomes" id="UP001372338"/>
    </source>
</evidence>
<accession>A0AAN9EB69</accession>
<name>A0AAN9EB69_CROPI</name>
<dbReference type="PANTHER" id="PTHR11474">
    <property type="entry name" value="TYROSINASE FAMILY MEMBER"/>
    <property type="match status" value="1"/>
</dbReference>
<sequence length="595" mass="68112">MGKNCSSTLYPFFSWLRKNRSEMAAEIAITPSQYNFTLLFLFFLLLFIVPCKPTKDYDEPKILVYGTTPNTLLSNDGSLPSLARRPVSPDPNLTNCASIKPFIGNRTIINCCPPVSHNIMDFKLPINPIVKVRPAAHSVNATYLENYKEAIRRMKALPPNDPRNFYQQANIHCTYCEGAYKQAGFPNLDFRIHYSWLFFPFHRWYIYFYERILASLIKDLDPNFAIPFWNWDSPVGMQIPACYHIDPTSPLYDSRRNPNHLPPVLINLEYDYGKKDQNTPETNLQIMYRTVVSTSKTPTLFFGGAYRAGDYKGFSGAGGGSVEMVLHGGVHEWTGPEPADKKANGEDMGTFYSAARDPIFYSHHANLDRLWTIWKTLGGKRKDITDSDWLESGFLFYDENKNLVRVKVKDCLDTTKLGYVYQDVDVPWLYVKPTPRRRSRFIGKIKEKIGVDVAHDAAGTFQENKFPLVLDSSVRTIVMRPRKTRSKKEKEEEEEVLVIEGIEFQRDLAVSFDVYINDEDDVQGGPTKTEFAGSFIHMPFKHKHKQNKMKTHLRLGITELLEDLDAEDYNAILVTLVPKSGQGHVTIGGIKLEFY</sequence>
<evidence type="ECO:0000256" key="9">
    <source>
        <dbReference type="PIRSR" id="PIRSR000290-3"/>
    </source>
</evidence>
<feature type="binding site" evidence="7">
    <location>
        <position position="202"/>
    </location>
    <ligand>
        <name>Cu cation</name>
        <dbReference type="ChEBI" id="CHEBI:23378"/>
        <label>A</label>
    </ligand>
</feature>
<keyword evidence="4" id="KW-0560">Oxidoreductase</keyword>
<dbReference type="Gene3D" id="1.10.1280.10">
    <property type="entry name" value="Di-copper center containing domain from catechol oxidase"/>
    <property type="match status" value="1"/>
</dbReference>
<keyword evidence="6 8" id="KW-1015">Disulfide bond</keyword>
<dbReference type="InterPro" id="IPR016213">
    <property type="entry name" value="Polyphenol_oxidase"/>
</dbReference>
<comment type="similarity">
    <text evidence="1">Belongs to the tyrosinase family.</text>
</comment>
<dbReference type="InterPro" id="IPR022739">
    <property type="entry name" value="Polyphenol_oxidase_cen"/>
</dbReference>
<protein>
    <recommendedName>
        <fullName evidence="10">Tyrosinase copper-binding domain-containing protein</fullName>
    </recommendedName>
</protein>
<keyword evidence="2 7" id="KW-0479">Metal-binding</keyword>
<dbReference type="InterPro" id="IPR008922">
    <property type="entry name" value="Di-copper_centre_dom_sf"/>
</dbReference>
<dbReference type="Pfam" id="PF12142">
    <property type="entry name" value="PPO1_DWL"/>
    <property type="match status" value="1"/>
</dbReference>
<evidence type="ECO:0000256" key="3">
    <source>
        <dbReference type="ARBA" id="ARBA00022784"/>
    </source>
</evidence>
<keyword evidence="5 7" id="KW-0186">Copper</keyword>
<evidence type="ECO:0000256" key="8">
    <source>
        <dbReference type="PIRSR" id="PIRSR000290-2"/>
    </source>
</evidence>
<keyword evidence="12" id="KW-1185">Reference proteome</keyword>
<comment type="cofactor">
    <cofactor evidence="7">
        <name>Cu(2+)</name>
        <dbReference type="ChEBI" id="CHEBI:29036"/>
    </cofactor>
    <text evidence="7">Binds 2 copper ions per subunit.</text>
</comment>
<gene>
    <name evidence="11" type="ORF">RIF29_41416</name>
</gene>
<dbReference type="SUPFAM" id="SSF48056">
    <property type="entry name" value="Di-copper centre-containing domain"/>
    <property type="match status" value="1"/>
</dbReference>
<evidence type="ECO:0000313" key="11">
    <source>
        <dbReference type="EMBL" id="KAK7246547.1"/>
    </source>
</evidence>
<dbReference type="PRINTS" id="PR00092">
    <property type="entry name" value="TYROSINASE"/>
</dbReference>
<feature type="domain" description="Tyrosinase copper-binding" evidence="10">
    <location>
        <begin position="357"/>
        <end position="368"/>
    </location>
</feature>
<dbReference type="Pfam" id="PF00264">
    <property type="entry name" value="Tyrosinase"/>
    <property type="match status" value="1"/>
</dbReference>
<keyword evidence="3" id="KW-0883">Thioether bond</keyword>
<dbReference type="Pfam" id="PF12143">
    <property type="entry name" value="PPO1_KFDV"/>
    <property type="match status" value="1"/>
</dbReference>
<evidence type="ECO:0000259" key="10">
    <source>
        <dbReference type="PROSITE" id="PS00498"/>
    </source>
</evidence>
<dbReference type="GO" id="GO:0046148">
    <property type="term" value="P:pigment biosynthetic process"/>
    <property type="evidence" value="ECO:0007669"/>
    <property type="project" value="InterPro"/>
</dbReference>
<organism evidence="11 12">
    <name type="scientific">Crotalaria pallida</name>
    <name type="common">Smooth rattlebox</name>
    <name type="synonym">Crotalaria striata</name>
    <dbReference type="NCBI Taxonomy" id="3830"/>
    <lineage>
        <taxon>Eukaryota</taxon>
        <taxon>Viridiplantae</taxon>
        <taxon>Streptophyta</taxon>
        <taxon>Embryophyta</taxon>
        <taxon>Tracheophyta</taxon>
        <taxon>Spermatophyta</taxon>
        <taxon>Magnoliopsida</taxon>
        <taxon>eudicotyledons</taxon>
        <taxon>Gunneridae</taxon>
        <taxon>Pentapetalae</taxon>
        <taxon>rosids</taxon>
        <taxon>fabids</taxon>
        <taxon>Fabales</taxon>
        <taxon>Fabaceae</taxon>
        <taxon>Papilionoideae</taxon>
        <taxon>50 kb inversion clade</taxon>
        <taxon>genistoids sensu lato</taxon>
        <taxon>core genistoids</taxon>
        <taxon>Crotalarieae</taxon>
        <taxon>Crotalaria</taxon>
    </lineage>
</organism>
<feature type="binding site" evidence="7">
    <location>
        <position position="364"/>
    </location>
    <ligand>
        <name>Cu cation</name>
        <dbReference type="ChEBI" id="CHEBI:23378"/>
        <label>B</label>
    </ligand>
</feature>
<proteinExistence type="inferred from homology"/>
<evidence type="ECO:0000256" key="5">
    <source>
        <dbReference type="ARBA" id="ARBA00023008"/>
    </source>
</evidence>
<reference evidence="11 12" key="1">
    <citation type="submission" date="2024-01" db="EMBL/GenBank/DDBJ databases">
        <title>The genomes of 5 underutilized Papilionoideae crops provide insights into root nodulation and disease resistanc.</title>
        <authorList>
            <person name="Yuan L."/>
        </authorList>
    </citation>
    <scope>NUCLEOTIDE SEQUENCE [LARGE SCALE GENOMIC DNA]</scope>
    <source>
        <strain evidence="11">ZHUSHIDOU_FW_LH</strain>
        <tissue evidence="11">Leaf</tissue>
    </source>
</reference>
<feature type="disulfide bond" evidence="8">
    <location>
        <begin position="111"/>
        <end position="173"/>
    </location>
</feature>
<dbReference type="GO" id="GO:0004097">
    <property type="term" value="F:catechol oxidase activity"/>
    <property type="evidence" value="ECO:0007669"/>
    <property type="project" value="InterPro"/>
</dbReference>
<dbReference type="InterPro" id="IPR002227">
    <property type="entry name" value="Tyrosinase_Cu-bd"/>
</dbReference>
<feature type="binding site" evidence="7">
    <location>
        <position position="193"/>
    </location>
    <ligand>
        <name>Cu cation</name>
        <dbReference type="ChEBI" id="CHEBI:23378"/>
        <label>A</label>
    </ligand>
</feature>
<dbReference type="PANTHER" id="PTHR11474:SF76">
    <property type="entry name" value="SHKT DOMAIN-CONTAINING PROTEIN"/>
    <property type="match status" value="1"/>
</dbReference>
<evidence type="ECO:0000256" key="7">
    <source>
        <dbReference type="PIRSR" id="PIRSR000290-1"/>
    </source>
</evidence>
<evidence type="ECO:0000256" key="2">
    <source>
        <dbReference type="ARBA" id="ARBA00022723"/>
    </source>
</evidence>
<comment type="caution">
    <text evidence="11">The sequence shown here is derived from an EMBL/GenBank/DDBJ whole genome shotgun (WGS) entry which is preliminary data.</text>
</comment>
<dbReference type="AlphaFoldDB" id="A0AAN9EB69"/>
<feature type="binding site" evidence="7">
    <location>
        <position position="172"/>
    </location>
    <ligand>
        <name>Cu cation</name>
        <dbReference type="ChEBI" id="CHEBI:23378"/>
        <label>A</label>
    </ligand>
</feature>
<dbReference type="PIRSF" id="PIRSF000290">
    <property type="entry name" value="PPO_plant"/>
    <property type="match status" value="1"/>
</dbReference>
<dbReference type="EMBL" id="JAYWIO010000008">
    <property type="protein sequence ID" value="KAK7246547.1"/>
    <property type="molecule type" value="Genomic_DNA"/>
</dbReference>
<feature type="binding site" evidence="7">
    <location>
        <position position="331"/>
    </location>
    <ligand>
        <name>Cu cation</name>
        <dbReference type="ChEBI" id="CHEBI:23378"/>
        <label>B</label>
    </ligand>
</feature>
<dbReference type="InterPro" id="IPR050316">
    <property type="entry name" value="Tyrosinase/Hemocyanin"/>
</dbReference>
<evidence type="ECO:0000256" key="4">
    <source>
        <dbReference type="ARBA" id="ARBA00023002"/>
    </source>
</evidence>
<dbReference type="InterPro" id="IPR022740">
    <property type="entry name" value="Polyphenol_oxidase_C"/>
</dbReference>
<dbReference type="PROSITE" id="PS00498">
    <property type="entry name" value="TYROSINASE_2"/>
    <property type="match status" value="1"/>
</dbReference>
<feature type="cross-link" description="2'-(S-cysteinyl)-histidine (Cys-His)" evidence="9">
    <location>
        <begin position="176"/>
        <end position="193"/>
    </location>
</feature>
<dbReference type="Proteomes" id="UP001372338">
    <property type="component" value="Unassembled WGS sequence"/>
</dbReference>
<dbReference type="GO" id="GO:0046872">
    <property type="term" value="F:metal ion binding"/>
    <property type="evidence" value="ECO:0007669"/>
    <property type="project" value="UniProtKB-KW"/>
</dbReference>
<feature type="binding site" evidence="7">
    <location>
        <position position="327"/>
    </location>
    <ligand>
        <name>Cu cation</name>
        <dbReference type="ChEBI" id="CHEBI:23378"/>
        <label>B</label>
    </ligand>
</feature>